<accession>A0A381U2Z3</accession>
<name>A0A381U2Z3_9ZZZZ</name>
<sequence>IRCRNNSALVHRRRFRTINPKYSGISSNCGAV</sequence>
<gene>
    <name evidence="1" type="ORF">METZ01_LOCUS75454</name>
</gene>
<proteinExistence type="predicted"/>
<organism evidence="1">
    <name type="scientific">marine metagenome</name>
    <dbReference type="NCBI Taxonomy" id="408172"/>
    <lineage>
        <taxon>unclassified sequences</taxon>
        <taxon>metagenomes</taxon>
        <taxon>ecological metagenomes</taxon>
    </lineage>
</organism>
<feature type="non-terminal residue" evidence="1">
    <location>
        <position position="1"/>
    </location>
</feature>
<protein>
    <submittedName>
        <fullName evidence="1">Uncharacterized protein</fullName>
    </submittedName>
</protein>
<evidence type="ECO:0000313" key="1">
    <source>
        <dbReference type="EMBL" id="SVA22600.1"/>
    </source>
</evidence>
<dbReference type="AlphaFoldDB" id="A0A381U2Z3"/>
<reference evidence="1" key="1">
    <citation type="submission" date="2018-05" db="EMBL/GenBank/DDBJ databases">
        <authorList>
            <person name="Lanie J.A."/>
            <person name="Ng W.-L."/>
            <person name="Kazmierczak K.M."/>
            <person name="Andrzejewski T.M."/>
            <person name="Davidsen T.M."/>
            <person name="Wayne K.J."/>
            <person name="Tettelin H."/>
            <person name="Glass J.I."/>
            <person name="Rusch D."/>
            <person name="Podicherti R."/>
            <person name="Tsui H.-C.T."/>
            <person name="Winkler M.E."/>
        </authorList>
    </citation>
    <scope>NUCLEOTIDE SEQUENCE</scope>
</reference>
<feature type="non-terminal residue" evidence="1">
    <location>
        <position position="32"/>
    </location>
</feature>
<dbReference type="EMBL" id="UINC01005639">
    <property type="protein sequence ID" value="SVA22600.1"/>
    <property type="molecule type" value="Genomic_DNA"/>
</dbReference>